<dbReference type="Gene3D" id="3.40.190.10">
    <property type="entry name" value="Periplasmic binding protein-like II"/>
    <property type="match status" value="2"/>
</dbReference>
<evidence type="ECO:0000256" key="1">
    <source>
        <dbReference type="ARBA" id="ARBA00008520"/>
    </source>
</evidence>
<proteinExistence type="inferred from homology"/>
<organism evidence="4 5">
    <name type="scientific">candidate division WOR_3 bacterium SM23_42</name>
    <dbReference type="NCBI Taxonomy" id="1703779"/>
    <lineage>
        <taxon>Bacteria</taxon>
        <taxon>Bacteria division WOR-3</taxon>
    </lineage>
</organism>
<evidence type="ECO:0000313" key="5">
    <source>
        <dbReference type="Proteomes" id="UP000051373"/>
    </source>
</evidence>
<dbReference type="SUPFAM" id="SSF53850">
    <property type="entry name" value="Periplasmic binding protein-like II"/>
    <property type="match status" value="1"/>
</dbReference>
<keyword evidence="2" id="KW-0813">Transport</keyword>
<dbReference type="PANTHER" id="PTHR43649">
    <property type="entry name" value="ARABINOSE-BINDING PROTEIN-RELATED"/>
    <property type="match status" value="1"/>
</dbReference>
<evidence type="ECO:0000256" key="3">
    <source>
        <dbReference type="ARBA" id="ARBA00022729"/>
    </source>
</evidence>
<dbReference type="STRING" id="1703779.AMJ83_01000"/>
<gene>
    <name evidence="4" type="ORF">AMJ83_01000</name>
</gene>
<name>A0A0S8FVW0_UNCW3</name>
<keyword evidence="3" id="KW-0732">Signal</keyword>
<comment type="similarity">
    <text evidence="1">Belongs to the bacterial solute-binding protein 1 family.</text>
</comment>
<reference evidence="4 5" key="1">
    <citation type="journal article" date="2015" name="Microbiome">
        <title>Genomic resolution of linkages in carbon, nitrogen, and sulfur cycling among widespread estuary sediment bacteria.</title>
        <authorList>
            <person name="Baker B.J."/>
            <person name="Lazar C.S."/>
            <person name="Teske A.P."/>
            <person name="Dick G.J."/>
        </authorList>
    </citation>
    <scope>NUCLEOTIDE SEQUENCE [LARGE SCALE GENOMIC DNA]</scope>
    <source>
        <strain evidence="4">SM23_42</strain>
    </source>
</reference>
<dbReference type="Pfam" id="PF01547">
    <property type="entry name" value="SBP_bac_1"/>
    <property type="match status" value="1"/>
</dbReference>
<sequence>MSWRIITPVILLCLSISCKRETSKLTFAVGGAPSEIEYWAEIAREFTDSTKIDIILLRQPTDTDQRRQGLVIPLRAKKSDPDVFLMDVVWVSQFAASGWLESLDPGVETRALDLSKFFSSIVEQVDTYQDQIISLPVYNDCGILYYRSDLLQKYDIRPPTTWHELVHSATLIQEKERLKNPQFYGFVWQGAQYEGLICSFLEFITSNNGSIFNSSHNLVLPTPRNISALDLMKKMIHEHKISPPNTYTEMKEEEVRLSFENGNALYERNWPYAWGLHTRPESPIKKNVAVTLIPKASAGRHVAALGGWHVGISRFSDNKKQAMEFLKYIVSYAIQKKLAIDLGWNPGRSDLYDDTEIREKIPHIEVLKRAFENSVARPNLPYYPEISEILQKYINAALSAKLSSSVALAKAQAEIEEIVKRYHE</sequence>
<dbReference type="InterPro" id="IPR006059">
    <property type="entry name" value="SBP"/>
</dbReference>
<dbReference type="InterPro" id="IPR050490">
    <property type="entry name" value="Bact_solute-bd_prot1"/>
</dbReference>
<evidence type="ECO:0000313" key="4">
    <source>
        <dbReference type="EMBL" id="KPK64792.1"/>
    </source>
</evidence>
<evidence type="ECO:0008006" key="6">
    <source>
        <dbReference type="Google" id="ProtNLM"/>
    </source>
</evidence>
<protein>
    <recommendedName>
        <fullName evidence="6">Transcriptional antiterminator</fullName>
    </recommendedName>
</protein>
<accession>A0A0S8FVW0</accession>
<dbReference type="CDD" id="cd14750">
    <property type="entry name" value="PBP2_TMBP"/>
    <property type="match status" value="1"/>
</dbReference>
<dbReference type="EMBL" id="LJUJ01000001">
    <property type="protein sequence ID" value="KPK64792.1"/>
    <property type="molecule type" value="Genomic_DNA"/>
</dbReference>
<dbReference type="AlphaFoldDB" id="A0A0S8FVW0"/>
<evidence type="ECO:0000256" key="2">
    <source>
        <dbReference type="ARBA" id="ARBA00022448"/>
    </source>
</evidence>
<dbReference type="PROSITE" id="PS51257">
    <property type="entry name" value="PROKAR_LIPOPROTEIN"/>
    <property type="match status" value="1"/>
</dbReference>
<dbReference type="Proteomes" id="UP000051373">
    <property type="component" value="Unassembled WGS sequence"/>
</dbReference>
<dbReference type="PANTHER" id="PTHR43649:SF34">
    <property type="entry name" value="ABC TRANSPORTER PERIPLASMIC-BINDING PROTEIN YCJN-RELATED"/>
    <property type="match status" value="1"/>
</dbReference>
<comment type="caution">
    <text evidence="4">The sequence shown here is derived from an EMBL/GenBank/DDBJ whole genome shotgun (WGS) entry which is preliminary data.</text>
</comment>